<dbReference type="SUPFAM" id="SSF46785">
    <property type="entry name" value="Winged helix' DNA-binding domain"/>
    <property type="match status" value="1"/>
</dbReference>
<dbReference type="PANTHER" id="PTHR43537">
    <property type="entry name" value="TRANSCRIPTIONAL REGULATOR, GNTR FAMILY"/>
    <property type="match status" value="1"/>
</dbReference>
<organism evidence="5 6">
    <name type="scientific">Paraburkholderia sejongensis</name>
    <dbReference type="NCBI Taxonomy" id="2886946"/>
    <lineage>
        <taxon>Bacteria</taxon>
        <taxon>Pseudomonadati</taxon>
        <taxon>Pseudomonadota</taxon>
        <taxon>Betaproteobacteria</taxon>
        <taxon>Burkholderiales</taxon>
        <taxon>Burkholderiaceae</taxon>
        <taxon>Paraburkholderia</taxon>
    </lineage>
</organism>
<dbReference type="PRINTS" id="PR00035">
    <property type="entry name" value="HTHGNTR"/>
</dbReference>
<accession>A0ABS8JVR2</accession>
<dbReference type="SMART" id="SM00895">
    <property type="entry name" value="FCD"/>
    <property type="match status" value="1"/>
</dbReference>
<name>A0ABS8JVR2_9BURK</name>
<dbReference type="Pfam" id="PF07729">
    <property type="entry name" value="FCD"/>
    <property type="match status" value="1"/>
</dbReference>
<dbReference type="CDD" id="cd07377">
    <property type="entry name" value="WHTH_GntR"/>
    <property type="match status" value="1"/>
</dbReference>
<evidence type="ECO:0000259" key="4">
    <source>
        <dbReference type="PROSITE" id="PS50949"/>
    </source>
</evidence>
<proteinExistence type="predicted"/>
<dbReference type="SMART" id="SM00345">
    <property type="entry name" value="HTH_GNTR"/>
    <property type="match status" value="1"/>
</dbReference>
<dbReference type="Pfam" id="PF00392">
    <property type="entry name" value="GntR"/>
    <property type="match status" value="1"/>
</dbReference>
<keyword evidence="3" id="KW-0804">Transcription</keyword>
<dbReference type="Gene3D" id="1.20.120.530">
    <property type="entry name" value="GntR ligand-binding domain-like"/>
    <property type="match status" value="1"/>
</dbReference>
<comment type="caution">
    <text evidence="5">The sequence shown here is derived from an EMBL/GenBank/DDBJ whole genome shotgun (WGS) entry which is preliminary data.</text>
</comment>
<protein>
    <submittedName>
        <fullName evidence="5">GntR family transcriptional regulator</fullName>
    </submittedName>
</protein>
<evidence type="ECO:0000256" key="1">
    <source>
        <dbReference type="ARBA" id="ARBA00023015"/>
    </source>
</evidence>
<dbReference type="InterPro" id="IPR036388">
    <property type="entry name" value="WH-like_DNA-bd_sf"/>
</dbReference>
<evidence type="ECO:0000313" key="6">
    <source>
        <dbReference type="Proteomes" id="UP001431019"/>
    </source>
</evidence>
<dbReference type="RefSeq" id="WP_230510088.1">
    <property type="nucleotide sequence ID" value="NZ_JAJITD010000006.1"/>
</dbReference>
<evidence type="ECO:0000256" key="2">
    <source>
        <dbReference type="ARBA" id="ARBA00023125"/>
    </source>
</evidence>
<dbReference type="InterPro" id="IPR008920">
    <property type="entry name" value="TF_FadR/GntR_C"/>
</dbReference>
<evidence type="ECO:0000313" key="5">
    <source>
        <dbReference type="EMBL" id="MCC8393793.1"/>
    </source>
</evidence>
<keyword evidence="2" id="KW-0238">DNA-binding</keyword>
<feature type="domain" description="HTH gntR-type" evidence="4">
    <location>
        <begin position="15"/>
        <end position="82"/>
    </location>
</feature>
<dbReference type="InterPro" id="IPR000524">
    <property type="entry name" value="Tscrpt_reg_HTH_GntR"/>
</dbReference>
<reference evidence="5 6" key="1">
    <citation type="submission" date="2021-11" db="EMBL/GenBank/DDBJ databases">
        <authorList>
            <person name="Oh E.-T."/>
            <person name="Kim S.-B."/>
        </authorList>
    </citation>
    <scope>NUCLEOTIDE SEQUENCE [LARGE SCALE GENOMIC DNA]</scope>
    <source>
        <strain evidence="5 6">MMS20-SJTR3</strain>
    </source>
</reference>
<dbReference type="InterPro" id="IPR011711">
    <property type="entry name" value="GntR_C"/>
</dbReference>
<dbReference type="SUPFAM" id="SSF48008">
    <property type="entry name" value="GntR ligand-binding domain-like"/>
    <property type="match status" value="1"/>
</dbReference>
<dbReference type="PANTHER" id="PTHR43537:SF45">
    <property type="entry name" value="GNTR FAMILY REGULATORY PROTEIN"/>
    <property type="match status" value="1"/>
</dbReference>
<gene>
    <name evidence="5" type="ORF">LJ656_14445</name>
</gene>
<dbReference type="InterPro" id="IPR036390">
    <property type="entry name" value="WH_DNA-bd_sf"/>
</dbReference>
<dbReference type="EMBL" id="JAJITD010000006">
    <property type="protein sequence ID" value="MCC8393793.1"/>
    <property type="molecule type" value="Genomic_DNA"/>
</dbReference>
<dbReference type="Gene3D" id="1.10.10.10">
    <property type="entry name" value="Winged helix-like DNA-binding domain superfamily/Winged helix DNA-binding domain"/>
    <property type="match status" value="1"/>
</dbReference>
<keyword evidence="6" id="KW-1185">Reference proteome</keyword>
<evidence type="ECO:0000256" key="3">
    <source>
        <dbReference type="ARBA" id="ARBA00023163"/>
    </source>
</evidence>
<dbReference type="Proteomes" id="UP001431019">
    <property type="component" value="Unassembled WGS sequence"/>
</dbReference>
<sequence length="253" mass="28238">MNTDERAAIAPHATLSRADRVYYTLRDEIFDMHLLPGDRLTEGAIAERFAVSRTPAREALQRLQSDGLMQGYVRGGWEVVPIDNKRFDDLYEMRQMIETFAVRKLCDGEAPQAELHLLLDGLERIWKVGRAQRITDGRKLVELDEGLHHALVAAAGNHELTSAMQRVTDRIRVVRRLDLVHGDGIAETYDEHAAILDAIRHGDSARCVELVSRHIGGSQASVSGLTMQRLLAARTEPGRAAIAHAPARSRRTI</sequence>
<keyword evidence="1" id="KW-0805">Transcription regulation</keyword>
<dbReference type="PROSITE" id="PS50949">
    <property type="entry name" value="HTH_GNTR"/>
    <property type="match status" value="1"/>
</dbReference>